<dbReference type="EMBL" id="NWSV01000005">
    <property type="protein sequence ID" value="PDT04264.1"/>
    <property type="molecule type" value="Genomic_DNA"/>
</dbReference>
<accession>A0A2A6JDE0</accession>
<gene>
    <name evidence="1" type="ORF">CO666_10310</name>
</gene>
<evidence type="ECO:0000313" key="1">
    <source>
        <dbReference type="EMBL" id="PDT04264.1"/>
    </source>
</evidence>
<keyword evidence="2" id="KW-1185">Reference proteome</keyword>
<proteinExistence type="predicted"/>
<dbReference type="Proteomes" id="UP000220768">
    <property type="component" value="Unassembled WGS sequence"/>
</dbReference>
<sequence length="64" mass="7113">MSKNDIPPCGTPPALPDSLRNDGWWLAASSGRPGTPAVVNPVYRLILIEKPHLREEQQWTQPIP</sequence>
<reference evidence="1 2" key="1">
    <citation type="submission" date="2017-09" db="EMBL/GenBank/DDBJ databases">
        <title>Comparative genomics of rhizobia isolated from Phaseolus vulgaris in China.</title>
        <authorList>
            <person name="Tong W."/>
        </authorList>
    </citation>
    <scope>NUCLEOTIDE SEQUENCE [LARGE SCALE GENOMIC DNA]</scope>
    <source>
        <strain evidence="1 2">C5</strain>
    </source>
</reference>
<organism evidence="1 2">
    <name type="scientific">Rhizobium chutanense</name>
    <dbReference type="NCBI Taxonomy" id="2035448"/>
    <lineage>
        <taxon>Bacteria</taxon>
        <taxon>Pseudomonadati</taxon>
        <taxon>Pseudomonadota</taxon>
        <taxon>Alphaproteobacteria</taxon>
        <taxon>Hyphomicrobiales</taxon>
        <taxon>Rhizobiaceae</taxon>
        <taxon>Rhizobium/Agrobacterium group</taxon>
        <taxon>Rhizobium</taxon>
    </lineage>
</organism>
<name>A0A2A6JDE0_9HYPH</name>
<comment type="caution">
    <text evidence="1">The sequence shown here is derived from an EMBL/GenBank/DDBJ whole genome shotgun (WGS) entry which is preliminary data.</text>
</comment>
<dbReference type="AlphaFoldDB" id="A0A2A6JDE0"/>
<evidence type="ECO:0000313" key="2">
    <source>
        <dbReference type="Proteomes" id="UP000220768"/>
    </source>
</evidence>
<protein>
    <submittedName>
        <fullName evidence="1">Uncharacterized protein</fullName>
    </submittedName>
</protein>